<name>Q6IKH5_DROME</name>
<proteinExistence type="predicted"/>
<feature type="region of interest" description="Disordered" evidence="1">
    <location>
        <begin position="121"/>
        <end position="152"/>
    </location>
</feature>
<feature type="compositionally biased region" description="Low complexity" evidence="1">
    <location>
        <begin position="124"/>
        <end position="150"/>
    </location>
</feature>
<dbReference type="AlphaFoldDB" id="Q6IKH5"/>
<reference evidence="2" key="1">
    <citation type="journal article" date="2003" name="Genome Biol.">
        <title>An integrated gene annotation and transcriptional profiling approach towards the full gene content of the Drosophila genome.</title>
        <authorList>
            <person name="Hild M."/>
            <person name="Beckmann B."/>
            <person name="Haas S.A."/>
            <person name="Koch B."/>
            <person name="Solovyev V."/>
            <person name="Busold C."/>
            <person name="Fellenberg K."/>
            <person name="Boutros M."/>
            <person name="Vingron M."/>
            <person name="Sauer F."/>
            <person name="Hoheisel J.D."/>
            <person name="Paro R."/>
        </authorList>
    </citation>
    <scope>NUCLEOTIDE SEQUENCE</scope>
</reference>
<feature type="compositionally biased region" description="Basic and acidic residues" evidence="1">
    <location>
        <begin position="41"/>
        <end position="63"/>
    </location>
</feature>
<accession>Q6IKH5</accession>
<feature type="region of interest" description="Disordered" evidence="1">
    <location>
        <begin position="25"/>
        <end position="65"/>
    </location>
</feature>
<feature type="compositionally biased region" description="Polar residues" evidence="1">
    <location>
        <begin position="25"/>
        <end position="40"/>
    </location>
</feature>
<evidence type="ECO:0000256" key="1">
    <source>
        <dbReference type="SAM" id="MobiDB-lite"/>
    </source>
</evidence>
<evidence type="ECO:0000313" key="2">
    <source>
        <dbReference type="EMBL" id="DAA03897.1"/>
    </source>
</evidence>
<gene>
    <name evidence="2" type="ORF">HDC12428</name>
</gene>
<organism evidence="2">
    <name type="scientific">Drosophila melanogaster</name>
    <name type="common">Fruit fly</name>
    <dbReference type="NCBI Taxonomy" id="7227"/>
    <lineage>
        <taxon>Eukaryota</taxon>
        <taxon>Metazoa</taxon>
        <taxon>Ecdysozoa</taxon>
        <taxon>Arthropoda</taxon>
        <taxon>Hexapoda</taxon>
        <taxon>Insecta</taxon>
        <taxon>Pterygota</taxon>
        <taxon>Neoptera</taxon>
        <taxon>Endopterygota</taxon>
        <taxon>Diptera</taxon>
        <taxon>Brachycera</taxon>
        <taxon>Muscomorpha</taxon>
        <taxon>Ephydroidea</taxon>
        <taxon>Drosophilidae</taxon>
        <taxon>Drosophila</taxon>
        <taxon>Sophophora</taxon>
    </lineage>
</organism>
<dbReference type="EMBL" id="BK002391">
    <property type="protein sequence ID" value="DAA03897.1"/>
    <property type="molecule type" value="Genomic_DNA"/>
</dbReference>
<sequence>MAQCSGLFTHVRRLANLERKLNSNYRQTRSTDVQRAQQQKCRGDGDWDAEGTKGPRELEDEGRKRHSVAKGRVVRSHATVIIIASTPFFWSIIRTRHRARHRVHIPGFGFLSRPINLPSLSLIRPPNGRPSRPDRSSSQPESSSEPWLSPATKPTISHSRIIVSPLAPHPPTDHPSNRMWAYGLPYPPCSSDRVRSHAADMADDPLTNALIEDSIFQPMNNCQWLAKKFSKW</sequence>
<protein>
    <submittedName>
        <fullName evidence="2">HDC12428</fullName>
    </submittedName>
</protein>